<dbReference type="EC" id="1.11.1.-" evidence="13"/>
<feature type="signal peptide" evidence="13">
    <location>
        <begin position="1"/>
        <end position="19"/>
    </location>
</feature>
<feature type="chain" id="PRO_5006993981" description="Peroxidase" evidence="13">
    <location>
        <begin position="20"/>
        <end position="335"/>
    </location>
</feature>
<dbReference type="OrthoDB" id="2113341at2759"/>
<dbReference type="AlphaFoldDB" id="R0K5Z1"/>
<dbReference type="Pfam" id="PF00141">
    <property type="entry name" value="peroxidase"/>
    <property type="match status" value="1"/>
</dbReference>
<dbReference type="Proteomes" id="UP000016935">
    <property type="component" value="Unassembled WGS sequence"/>
</dbReference>
<feature type="binding site" evidence="10">
    <location>
        <position position="235"/>
    </location>
    <ligand>
        <name>Ca(2+)</name>
        <dbReference type="ChEBI" id="CHEBI:29108"/>
        <label>2</label>
    </ligand>
</feature>
<evidence type="ECO:0000256" key="5">
    <source>
        <dbReference type="ARBA" id="ARBA00022723"/>
    </source>
</evidence>
<evidence type="ECO:0000256" key="4">
    <source>
        <dbReference type="ARBA" id="ARBA00022617"/>
    </source>
</evidence>
<dbReference type="STRING" id="671987.R0K5Z1"/>
<dbReference type="HOGENOM" id="CLU_041038_0_1_1"/>
<dbReference type="InterPro" id="IPR001621">
    <property type="entry name" value="Ligninase"/>
</dbReference>
<evidence type="ECO:0000256" key="1">
    <source>
        <dbReference type="ARBA" id="ARBA00000189"/>
    </source>
</evidence>
<dbReference type="GO" id="GO:0020037">
    <property type="term" value="F:heme binding"/>
    <property type="evidence" value="ECO:0007669"/>
    <property type="project" value="UniProtKB-UniRule"/>
</dbReference>
<name>R0K5Z1_EXST2</name>
<dbReference type="Gene3D" id="1.10.420.10">
    <property type="entry name" value="Peroxidase, domain 2"/>
    <property type="match status" value="1"/>
</dbReference>
<evidence type="ECO:0000256" key="12">
    <source>
        <dbReference type="PIRSR" id="PIRSR601621-4"/>
    </source>
</evidence>
<comment type="cofactor">
    <cofactor evidence="10 13">
        <name>Ca(2+)</name>
        <dbReference type="ChEBI" id="CHEBI:29108"/>
    </cofactor>
    <text evidence="10 13">Binds 2 calcium ions per subunit.</text>
</comment>
<keyword evidence="8" id="KW-0325">Glycoprotein</keyword>
<dbReference type="PeroxiBase" id="10540">
    <property type="entry name" value="SturCIIAB03"/>
</dbReference>
<keyword evidence="6 13" id="KW-0560">Oxidoreductase</keyword>
<dbReference type="GeneID" id="19405075"/>
<dbReference type="GO" id="GO:0140825">
    <property type="term" value="F:lactoperoxidase activity"/>
    <property type="evidence" value="ECO:0007669"/>
    <property type="project" value="UniProtKB-EC"/>
</dbReference>
<evidence type="ECO:0000256" key="2">
    <source>
        <dbReference type="ARBA" id="ARBA00006089"/>
    </source>
</evidence>
<keyword evidence="7 10" id="KW-0408">Iron</keyword>
<feature type="binding site" evidence="10">
    <location>
        <position position="233"/>
    </location>
    <ligand>
        <name>Ca(2+)</name>
        <dbReference type="ChEBI" id="CHEBI:29108"/>
        <label>2</label>
    </ligand>
</feature>
<feature type="binding site" description="axial binding residue" evidence="10">
    <location>
        <position position="215"/>
    </location>
    <ligand>
        <name>heme b</name>
        <dbReference type="ChEBI" id="CHEBI:60344"/>
    </ligand>
    <ligandPart>
        <name>Fe</name>
        <dbReference type="ChEBI" id="CHEBI:18248"/>
    </ligandPart>
</feature>
<proteinExistence type="inferred from homology"/>
<evidence type="ECO:0000313" key="16">
    <source>
        <dbReference type="EMBL" id="EOA88443.1"/>
    </source>
</evidence>
<accession>R0K5Z1</accession>
<evidence type="ECO:0000256" key="6">
    <source>
        <dbReference type="ARBA" id="ARBA00023002"/>
    </source>
</evidence>
<feature type="binding site" evidence="10">
    <location>
        <position position="110"/>
    </location>
    <ligand>
        <name>Ca(2+)</name>
        <dbReference type="ChEBI" id="CHEBI:29108"/>
        <label>1</label>
    </ligand>
</feature>
<keyword evidence="5 10" id="KW-0479">Metal-binding</keyword>
<feature type="binding site" evidence="10">
    <location>
        <position position="216"/>
    </location>
    <ligand>
        <name>Ca(2+)</name>
        <dbReference type="ChEBI" id="CHEBI:29108"/>
        <label>2</label>
    </ligand>
</feature>
<feature type="binding site" evidence="10">
    <location>
        <position position="240"/>
    </location>
    <ligand>
        <name>Ca(2+)</name>
        <dbReference type="ChEBI" id="CHEBI:29108"/>
        <label>2</label>
    </ligand>
</feature>
<dbReference type="EMBL" id="KB908537">
    <property type="protein sequence ID" value="EOA88443.1"/>
    <property type="molecule type" value="Genomic_DNA"/>
</dbReference>
<keyword evidence="4 10" id="KW-0349">Heme</keyword>
<feature type="region of interest" description="Disordered" evidence="14">
    <location>
        <begin position="309"/>
        <end position="330"/>
    </location>
</feature>
<organism evidence="16 17">
    <name type="scientific">Exserohilum turcicum (strain 28A)</name>
    <name type="common">Northern leaf blight fungus</name>
    <name type="synonym">Setosphaeria turcica</name>
    <dbReference type="NCBI Taxonomy" id="671987"/>
    <lineage>
        <taxon>Eukaryota</taxon>
        <taxon>Fungi</taxon>
        <taxon>Dikarya</taxon>
        <taxon>Ascomycota</taxon>
        <taxon>Pezizomycotina</taxon>
        <taxon>Dothideomycetes</taxon>
        <taxon>Pleosporomycetidae</taxon>
        <taxon>Pleosporales</taxon>
        <taxon>Pleosporineae</taxon>
        <taxon>Pleosporaceae</taxon>
        <taxon>Exserohilum</taxon>
    </lineage>
</organism>
<keyword evidence="3 13" id="KW-0575">Peroxidase</keyword>
<keyword evidence="10 13" id="KW-0106">Calcium</keyword>
<evidence type="ECO:0000256" key="9">
    <source>
        <dbReference type="PIRSR" id="PIRSR601621-1"/>
    </source>
</evidence>
<dbReference type="GO" id="GO:0046872">
    <property type="term" value="F:metal ion binding"/>
    <property type="evidence" value="ECO:0007669"/>
    <property type="project" value="UniProtKB-UniRule"/>
</dbReference>
<comment type="catalytic activity">
    <reaction evidence="1">
        <text>2 a phenolic donor + H2O2 = 2 a phenolic radical donor + 2 H2O</text>
        <dbReference type="Rhea" id="RHEA:56136"/>
        <dbReference type="ChEBI" id="CHEBI:15377"/>
        <dbReference type="ChEBI" id="CHEBI:16240"/>
        <dbReference type="ChEBI" id="CHEBI:139520"/>
        <dbReference type="ChEBI" id="CHEBI:139521"/>
        <dbReference type="EC" id="1.11.1.7"/>
    </reaction>
</comment>
<gene>
    <name evidence="16" type="ORF">SETTUDRAFT_46691</name>
</gene>
<sequence>MYIRNVVLAGLAAASTVQAFNETVEHDGWIVEYPVPVAQKKRTLSGILGVLEGLLPKPSSPPAQGGTCPPIWTQISATLTQQFSANGQCTDAARAAIRAAFHDCFPGACDGSLILANECAQPVNAAMTRICSNLANVASQTKVGVADLIQFAAAHAIKTCPGGPIVPVKVGRKDSSVANDIAILPSGFARGDDLVRLFGSKGFSPVDLSALIGAHSTAKQQGTDPARAGAALDTTPGAWDVKYYSETLAGTAPFTLQSDKNIARNPATAQSFQQFARSQGAWNAAFVPAMVKMSMMGVNPAGLIDCTSALPGGNRKREEEEEEEEERTIFGRLRF</sequence>
<dbReference type="GO" id="GO:0006979">
    <property type="term" value="P:response to oxidative stress"/>
    <property type="evidence" value="ECO:0007669"/>
    <property type="project" value="InterPro"/>
</dbReference>
<evidence type="ECO:0000256" key="3">
    <source>
        <dbReference type="ARBA" id="ARBA00022559"/>
    </source>
</evidence>
<comment type="cofactor">
    <cofactor evidence="10">
        <name>heme b</name>
        <dbReference type="ChEBI" id="CHEBI:60344"/>
    </cofactor>
    <text evidence="10">Binds 1 heme b (iron(II)-protoporphyrin IX) group per subunit.</text>
</comment>
<evidence type="ECO:0000259" key="15">
    <source>
        <dbReference type="PROSITE" id="PS50873"/>
    </source>
</evidence>
<dbReference type="InterPro" id="IPR010255">
    <property type="entry name" value="Haem_peroxidase_sf"/>
</dbReference>
<evidence type="ECO:0000256" key="8">
    <source>
        <dbReference type="ARBA" id="ARBA00023180"/>
    </source>
</evidence>
<reference evidence="16 17" key="1">
    <citation type="journal article" date="2012" name="PLoS Pathog.">
        <title>Diverse lifestyles and strategies of plant pathogenesis encoded in the genomes of eighteen Dothideomycetes fungi.</title>
        <authorList>
            <person name="Ohm R.A."/>
            <person name="Feau N."/>
            <person name="Henrissat B."/>
            <person name="Schoch C.L."/>
            <person name="Horwitz B.A."/>
            <person name="Barry K.W."/>
            <person name="Condon B.J."/>
            <person name="Copeland A.C."/>
            <person name="Dhillon B."/>
            <person name="Glaser F."/>
            <person name="Hesse C.N."/>
            <person name="Kosti I."/>
            <person name="LaButti K."/>
            <person name="Lindquist E.A."/>
            <person name="Lucas S."/>
            <person name="Salamov A.A."/>
            <person name="Bradshaw R.E."/>
            <person name="Ciuffetti L."/>
            <person name="Hamelin R.C."/>
            <person name="Kema G.H.J."/>
            <person name="Lawrence C."/>
            <person name="Scott J.A."/>
            <person name="Spatafora J.W."/>
            <person name="Turgeon B.G."/>
            <person name="de Wit P.J.G.M."/>
            <person name="Zhong S."/>
            <person name="Goodwin S.B."/>
            <person name="Grigoriev I.V."/>
        </authorList>
    </citation>
    <scope>NUCLEOTIDE SEQUENCE [LARGE SCALE GENOMIC DNA]</scope>
    <source>
        <strain evidence="17">28A</strain>
    </source>
</reference>
<dbReference type="PROSITE" id="PS50873">
    <property type="entry name" value="PEROXIDASE_4"/>
    <property type="match status" value="1"/>
</dbReference>
<evidence type="ECO:0000256" key="11">
    <source>
        <dbReference type="PIRSR" id="PIRSR601621-3"/>
    </source>
</evidence>
<dbReference type="InterPro" id="IPR000823">
    <property type="entry name" value="Peroxidase_pln"/>
</dbReference>
<dbReference type="PRINTS" id="PR00458">
    <property type="entry name" value="PEROXIDASE"/>
</dbReference>
<dbReference type="PRINTS" id="PR00462">
    <property type="entry name" value="LIGNINASE"/>
</dbReference>
<dbReference type="InterPro" id="IPR019794">
    <property type="entry name" value="Peroxidases_AS"/>
</dbReference>
<reference evidence="16 17" key="2">
    <citation type="journal article" date="2013" name="PLoS Genet.">
        <title>Comparative genome structure, secondary metabolite, and effector coding capacity across Cochliobolus pathogens.</title>
        <authorList>
            <person name="Condon B.J."/>
            <person name="Leng Y."/>
            <person name="Wu D."/>
            <person name="Bushley K.E."/>
            <person name="Ohm R.A."/>
            <person name="Otillar R."/>
            <person name="Martin J."/>
            <person name="Schackwitz W."/>
            <person name="Grimwood J."/>
            <person name="MohdZainudin N."/>
            <person name="Xue C."/>
            <person name="Wang R."/>
            <person name="Manning V.A."/>
            <person name="Dhillon B."/>
            <person name="Tu Z.J."/>
            <person name="Steffenson B.J."/>
            <person name="Salamov A."/>
            <person name="Sun H."/>
            <person name="Lowry S."/>
            <person name="LaButti K."/>
            <person name="Han J."/>
            <person name="Copeland A."/>
            <person name="Lindquist E."/>
            <person name="Barry K."/>
            <person name="Schmutz J."/>
            <person name="Baker S.E."/>
            <person name="Ciuffetti L.M."/>
            <person name="Grigoriev I.V."/>
            <person name="Zhong S."/>
            <person name="Turgeon B.G."/>
        </authorList>
    </citation>
    <scope>NUCLEOTIDE SEQUENCE [LARGE SCALE GENOMIC DNA]</scope>
    <source>
        <strain evidence="17">28A</strain>
    </source>
</reference>
<feature type="site" description="Transition state stabilizer" evidence="11">
    <location>
        <position position="98"/>
    </location>
</feature>
<dbReference type="PANTHER" id="PTHR31517:SF48">
    <property type="entry name" value="PEROXIDASE 16-RELATED"/>
    <property type="match status" value="1"/>
</dbReference>
<feature type="disulfide bond" evidence="12">
    <location>
        <begin position="89"/>
        <end position="160"/>
    </location>
</feature>
<evidence type="ECO:0000256" key="7">
    <source>
        <dbReference type="ARBA" id="ARBA00023004"/>
    </source>
</evidence>
<feature type="domain" description="Plant heme peroxidase family profile" evidence="15">
    <location>
        <begin position="93"/>
        <end position="335"/>
    </location>
</feature>
<keyword evidence="13" id="KW-0732">Signal</keyword>
<dbReference type="Gene3D" id="1.10.520.10">
    <property type="match status" value="1"/>
</dbReference>
<dbReference type="PANTHER" id="PTHR31517">
    <property type="match status" value="1"/>
</dbReference>
<feature type="active site" description="Proton acceptor" evidence="9">
    <location>
        <position position="102"/>
    </location>
</feature>
<keyword evidence="17" id="KW-1185">Reference proteome</keyword>
<dbReference type="InterPro" id="IPR002016">
    <property type="entry name" value="Haem_peroxidase"/>
</dbReference>
<evidence type="ECO:0000256" key="14">
    <source>
        <dbReference type="SAM" id="MobiDB-lite"/>
    </source>
</evidence>
<evidence type="ECO:0000256" key="13">
    <source>
        <dbReference type="RuleBase" id="RU363051"/>
    </source>
</evidence>
<dbReference type="RefSeq" id="XP_008023773.1">
    <property type="nucleotide sequence ID" value="XM_008025582.1"/>
</dbReference>
<evidence type="ECO:0000313" key="17">
    <source>
        <dbReference type="Proteomes" id="UP000016935"/>
    </source>
</evidence>
<dbReference type="eggNOG" id="ENOG502QT8W">
    <property type="taxonomic scope" value="Eukaryota"/>
</dbReference>
<dbReference type="PROSITE" id="PS00436">
    <property type="entry name" value="PEROXIDASE_2"/>
    <property type="match status" value="1"/>
</dbReference>
<protein>
    <recommendedName>
        <fullName evidence="13">Peroxidase</fullName>
        <ecNumber evidence="13">1.11.1.-</ecNumber>
    </recommendedName>
</protein>
<comment type="similarity">
    <text evidence="2 13">Belongs to the peroxidase family. Ligninase subfamily.</text>
</comment>
<feature type="binding site" evidence="10">
    <location>
        <position position="112"/>
    </location>
    <ligand>
        <name>Ca(2+)</name>
        <dbReference type="ChEBI" id="CHEBI:29108"/>
        <label>1</label>
    </ligand>
</feature>
<dbReference type="SUPFAM" id="SSF48113">
    <property type="entry name" value="Heme-dependent peroxidases"/>
    <property type="match status" value="1"/>
</dbReference>
<feature type="binding site" evidence="10">
    <location>
        <position position="103"/>
    </location>
    <ligand>
        <name>Ca(2+)</name>
        <dbReference type="ChEBI" id="CHEBI:29108"/>
        <label>1</label>
    </ligand>
</feature>
<evidence type="ECO:0000256" key="10">
    <source>
        <dbReference type="PIRSR" id="PIRSR601621-2"/>
    </source>
</evidence>
<keyword evidence="12" id="KW-1015">Disulfide bond</keyword>